<dbReference type="CDD" id="cd00077">
    <property type="entry name" value="HDc"/>
    <property type="match status" value="1"/>
</dbReference>
<dbReference type="Gene3D" id="3.40.50.2300">
    <property type="match status" value="1"/>
</dbReference>
<dbReference type="FunFam" id="1.10.3210.10:FF:000018">
    <property type="entry name" value="Two-component system response regulator"/>
    <property type="match status" value="1"/>
</dbReference>
<protein>
    <submittedName>
        <fullName evidence="5">Response regulator</fullName>
    </submittedName>
</protein>
<dbReference type="SUPFAM" id="SSF109604">
    <property type="entry name" value="HD-domain/PDEase-like"/>
    <property type="match status" value="1"/>
</dbReference>
<comment type="caution">
    <text evidence="5">The sequence shown here is derived from an EMBL/GenBank/DDBJ whole genome shotgun (WGS) entry which is preliminary data.</text>
</comment>
<keyword evidence="2" id="KW-0597">Phosphoprotein</keyword>
<sequence length="518" mass="57767">MTDTLLFAAEDPIASQPGLPPWKVLIVDDEESVHRVTQLVLKDVTFDGRPIELLEAHSGAAAKAILEQEGTNIALAMIDVVMETDDAGLRLVQVIRDDLHNEMTRIVLRTGQPGQAPEEQIIQEYDINDYKDKTELTGTKLKTLLYSSLRSYRDIQTIDHQRSSLETVIHAIGHINQINSLSRLASAILSQLISLLNFEPDSIYCSTRRIYKDKPRFTVLAATGAMESLLQEAETSMATIDYDEVELPNELQKVFNQALEQKRSLHTEHGYIAYHAGVSGAESLLYIKHNSNIDEHAKHLLEIFSADVISTYHTLLLKEEIQHTQEELIYILGEAVEKRSKETGAHVKRVAEISAVLAKACGCNELYVDNIRLASPLHDLGKIAIPDAILNKPGKLDPDEWAIMQTHAEIGASMLQNSDRPIFQLAAQIAGNHHEKWDGSGYPKGLSDDAIPLAGRISAVADVFDALNSARCYKEPWPVDKTLSFMKEQSGSHFDPHLIKLFEENLDDILDICQSFPD</sequence>
<dbReference type="EMBL" id="AAOW01000002">
    <property type="protein sequence ID" value="EAR62623.1"/>
    <property type="molecule type" value="Genomic_DNA"/>
</dbReference>
<reference evidence="5 6" key="1">
    <citation type="submission" date="2006-02" db="EMBL/GenBank/DDBJ databases">
        <authorList>
            <person name="Pinhassi J."/>
            <person name="Pedros-Alio C."/>
            <person name="Ferriera S."/>
            <person name="Johnson J."/>
            <person name="Kravitz S."/>
            <person name="Halpern A."/>
            <person name="Remington K."/>
            <person name="Beeson K."/>
            <person name="Tran B."/>
            <person name="Rogers Y.-H."/>
            <person name="Friedman R."/>
            <person name="Venter J.C."/>
        </authorList>
    </citation>
    <scope>NUCLEOTIDE SEQUENCE [LARGE SCALE GENOMIC DNA]</scope>
    <source>
        <strain evidence="5 6">MED92</strain>
    </source>
</reference>
<dbReference type="PANTHER" id="PTHR45228">
    <property type="entry name" value="CYCLIC DI-GMP PHOSPHODIESTERASE TM_0186-RELATED"/>
    <property type="match status" value="1"/>
</dbReference>
<feature type="domain" description="HD-GYP" evidence="4">
    <location>
        <begin position="321"/>
        <end position="518"/>
    </location>
</feature>
<dbReference type="GO" id="GO:0000160">
    <property type="term" value="P:phosphorelay signal transduction system"/>
    <property type="evidence" value="ECO:0007669"/>
    <property type="project" value="InterPro"/>
</dbReference>
<dbReference type="PANTHER" id="PTHR45228:SF9">
    <property type="entry name" value="3'3'-CGAMP-SPECIFIC PHOSPHODIESTERASE 2"/>
    <property type="match status" value="1"/>
</dbReference>
<dbReference type="SUPFAM" id="SSF52172">
    <property type="entry name" value="CheY-like"/>
    <property type="match status" value="1"/>
</dbReference>
<feature type="domain" description="Response regulatory" evidence="3">
    <location>
        <begin position="23"/>
        <end position="148"/>
    </location>
</feature>
<dbReference type="Pfam" id="PF11849">
    <property type="entry name" value="DUF3369"/>
    <property type="match status" value="1"/>
</dbReference>
<dbReference type="InterPro" id="IPR003607">
    <property type="entry name" value="HD/PDEase_dom"/>
</dbReference>
<dbReference type="RefSeq" id="WP_007021641.1">
    <property type="nucleotide sequence ID" value="NZ_CH724126.1"/>
</dbReference>
<dbReference type="Pfam" id="PF13487">
    <property type="entry name" value="HD_5"/>
    <property type="match status" value="1"/>
</dbReference>
<evidence type="ECO:0000256" key="1">
    <source>
        <dbReference type="ARBA" id="ARBA00022801"/>
    </source>
</evidence>
<dbReference type="InterPro" id="IPR011006">
    <property type="entry name" value="CheY-like_superfamily"/>
</dbReference>
<gene>
    <name evidence="5" type="ORF">MED92_05878</name>
</gene>
<proteinExistence type="predicted"/>
<dbReference type="InterPro" id="IPR021800">
    <property type="entry name" value="DUF3369"/>
</dbReference>
<name>A0A7U8GTS1_NEPCE</name>
<dbReference type="GO" id="GO:0004112">
    <property type="term" value="F:cyclic-nucleotide phosphodiesterase activity"/>
    <property type="evidence" value="ECO:0007669"/>
    <property type="project" value="UniProtKB-ARBA"/>
</dbReference>
<dbReference type="InterPro" id="IPR001789">
    <property type="entry name" value="Sig_transdc_resp-reg_receiver"/>
</dbReference>
<organism evidence="5 6">
    <name type="scientific">Neptuniibacter caesariensis</name>
    <dbReference type="NCBI Taxonomy" id="207954"/>
    <lineage>
        <taxon>Bacteria</taxon>
        <taxon>Pseudomonadati</taxon>
        <taxon>Pseudomonadota</taxon>
        <taxon>Gammaproteobacteria</taxon>
        <taxon>Oceanospirillales</taxon>
        <taxon>Oceanospirillaceae</taxon>
        <taxon>Neptuniibacter</taxon>
    </lineage>
</organism>
<dbReference type="Gene3D" id="1.10.3210.10">
    <property type="entry name" value="Hypothetical protein af1432"/>
    <property type="match status" value="1"/>
</dbReference>
<evidence type="ECO:0000259" key="3">
    <source>
        <dbReference type="PROSITE" id="PS50110"/>
    </source>
</evidence>
<accession>A0A7U8GTS1</accession>
<feature type="modified residue" description="4-aspartylphosphate" evidence="2">
    <location>
        <position position="79"/>
    </location>
</feature>
<dbReference type="SMART" id="SM00471">
    <property type="entry name" value="HDc"/>
    <property type="match status" value="1"/>
</dbReference>
<dbReference type="GO" id="GO:0009214">
    <property type="term" value="P:cyclic nucleotide catabolic process"/>
    <property type="evidence" value="ECO:0007669"/>
    <property type="project" value="UniProtKB-ARBA"/>
</dbReference>
<dbReference type="PROSITE" id="PS50110">
    <property type="entry name" value="RESPONSE_REGULATORY"/>
    <property type="match status" value="1"/>
</dbReference>
<keyword evidence="6" id="KW-1185">Reference proteome</keyword>
<dbReference type="InterPro" id="IPR052020">
    <property type="entry name" value="Cyclic_di-GMP/3'3'-cGAMP_PDE"/>
</dbReference>
<evidence type="ECO:0000313" key="6">
    <source>
        <dbReference type="Proteomes" id="UP000002171"/>
    </source>
</evidence>
<dbReference type="InterPro" id="IPR037522">
    <property type="entry name" value="HD_GYP_dom"/>
</dbReference>
<dbReference type="PROSITE" id="PS51832">
    <property type="entry name" value="HD_GYP"/>
    <property type="match status" value="1"/>
</dbReference>
<keyword evidence="1" id="KW-0378">Hydrolase</keyword>
<evidence type="ECO:0000256" key="2">
    <source>
        <dbReference type="PROSITE-ProRule" id="PRU00169"/>
    </source>
</evidence>
<dbReference type="OrthoDB" id="9816273at2"/>
<evidence type="ECO:0000259" key="4">
    <source>
        <dbReference type="PROSITE" id="PS51832"/>
    </source>
</evidence>
<evidence type="ECO:0000313" key="5">
    <source>
        <dbReference type="EMBL" id="EAR62623.1"/>
    </source>
</evidence>
<dbReference type="AlphaFoldDB" id="A0A7U8GTS1"/>
<dbReference type="Proteomes" id="UP000002171">
    <property type="component" value="Unassembled WGS sequence"/>
</dbReference>